<dbReference type="RefSeq" id="WP_016271688.1">
    <property type="nucleotide sequence ID" value="NZ_JNHM01000027.1"/>
</dbReference>
<keyword evidence="1" id="KW-0472">Membrane</keyword>
<feature type="transmembrane region" description="Helical" evidence="1">
    <location>
        <begin position="91"/>
        <end position="112"/>
    </location>
</feature>
<organism evidence="2 3">
    <name type="scientific">Phocaeicola vulgatus str. 3975 RP4</name>
    <dbReference type="NCBI Taxonomy" id="1339352"/>
    <lineage>
        <taxon>Bacteria</taxon>
        <taxon>Pseudomonadati</taxon>
        <taxon>Bacteroidota</taxon>
        <taxon>Bacteroidia</taxon>
        <taxon>Bacteroidales</taxon>
        <taxon>Bacteroidaceae</taxon>
        <taxon>Phocaeicola</taxon>
    </lineage>
</organism>
<sequence>MKVNEIERLLTRYYDGETSETEEKELKRFFTEEDVPAHLLAEKEIFMQLAAQPAPEIPEGLESRLSRKIDQWDTGERRTLKIKKHTRVLRLQWIGSIAASLLILLSVGLYLYKPYPAPQDTCATPEEAYVQAQKALIMLSSSLNKGIEKVESVQEATGKIQENVNEQLNRLNNIKQ</sequence>
<proteinExistence type="predicted"/>
<name>A0A069SIK9_PHOVU</name>
<keyword evidence="1" id="KW-0812">Transmembrane</keyword>
<comment type="caution">
    <text evidence="2">The sequence shown here is derived from an EMBL/GenBank/DDBJ whole genome shotgun (WGS) entry which is preliminary data.</text>
</comment>
<evidence type="ECO:0000313" key="2">
    <source>
        <dbReference type="EMBL" id="KDS54174.1"/>
    </source>
</evidence>
<accession>A0A069SIK9</accession>
<keyword evidence="1" id="KW-1133">Transmembrane helix</keyword>
<dbReference type="Proteomes" id="UP000027661">
    <property type="component" value="Unassembled WGS sequence"/>
</dbReference>
<dbReference type="AlphaFoldDB" id="A0A069SIK9"/>
<dbReference type="PATRIC" id="fig|1339352.3.peg.1896"/>
<dbReference type="EMBL" id="JNHM01000027">
    <property type="protein sequence ID" value="KDS54174.1"/>
    <property type="molecule type" value="Genomic_DNA"/>
</dbReference>
<protein>
    <recommendedName>
        <fullName evidence="4">Anti-sigma factor</fullName>
    </recommendedName>
</protein>
<reference evidence="2 3" key="1">
    <citation type="submission" date="2014-04" db="EMBL/GenBank/DDBJ databases">
        <authorList>
            <person name="Sears C."/>
            <person name="Carroll K."/>
            <person name="Sack B.R."/>
            <person name="Qadri F."/>
            <person name="Myers L.L."/>
            <person name="Chung G.-T."/>
            <person name="Escheverria P."/>
            <person name="Fraser C.M."/>
            <person name="Sadzewicz L."/>
            <person name="Shefchek K.A."/>
            <person name="Tallon L."/>
            <person name="Das S.P."/>
            <person name="Daugherty S."/>
            <person name="Mongodin E.F."/>
        </authorList>
    </citation>
    <scope>NUCLEOTIDE SEQUENCE [LARGE SCALE GENOMIC DNA]</scope>
    <source>
        <strain evidence="2 3">3975 RP4</strain>
    </source>
</reference>
<evidence type="ECO:0008006" key="4">
    <source>
        <dbReference type="Google" id="ProtNLM"/>
    </source>
</evidence>
<gene>
    <name evidence="2" type="ORF">M099_1958</name>
</gene>
<evidence type="ECO:0000313" key="3">
    <source>
        <dbReference type="Proteomes" id="UP000027661"/>
    </source>
</evidence>
<evidence type="ECO:0000256" key="1">
    <source>
        <dbReference type="SAM" id="Phobius"/>
    </source>
</evidence>